<sequence length="950" mass="104426">MNEMVKRVWTGLDGRLVFDFTISRDPSDGLPSTARVSCAQTPWDERLVTIPEARVERIDLGFRSGCRVRGTLEQRAHIHIDGVENTGIFADIYFGLDYEQHFEGLMVACPSRKGPAPWIPPPPTPGSEAPTAAGSPLPVISAQPNSLFTYVYVRRWPRVPEDDQRYGFIEYFASSPPSSSFYEDLGAAREQGRAAAEDLAVKFIDGDSPYEGQFIGDVRDLAGPIGDFAALAGRVQRSPDVSMERLLEEIEALLERHGEPAIYFSGADYRAKLDRIWQSYFALVVTLGYDWALLNDLAQSLWLGHIIGLVMTTTRESTVPELEPSQLAELLDARVLLPVSIFPLPPATTRPGAPAPAVAAGWIEPYAIGDLQMVRHRLLRYMPGEIARIENVMRGERRESSRRHMTRRVDVQKNQGSEEQFLQNDDSDERSSLLEETRRLVAEKSVADNYSNFNTSYGPPTLATLNGSKNRTTTQGPNPGVDDVTRFARETLNKSVNRIRRKIEVARTTSTTDQVEDVVTSVIDNTGGEMNMCAVFRWLNKVYQASVINYGNRLMMEFMISRPAARHIAQAAALTGHALARPVPPAALGILSFKDIDPDNYAQTGAVYGVTELEPPPLAHKYVTATLRAGEVQQIAVPTGYCATNAFVDCVSTPAGLPPPVVLVGRQAFNAGSASAALRPYGEDSTIPVSVMGLEAGLSPPSEAQVLVNVEVECEPTIRTTDEWRIGVYRSLLKAHQQRLAEYYAELGAGGQTPSARSSLANRQIERGELMQACTHLLLERMARLTGACDPGAVSSPPSPSIVDEPRYLQFLDEALEWSEMAYSFHVSPRARLLQDPAGAETAERNDDPLFTSFLQAERARVLLPVRPAHVTSFLYAFSSGGLWGGMERLVPVLAGDLALVNDLERTVHAERSEREVGRSWEIVVPTSMQILDESLVAGPNVPVSTPEDA</sequence>
<proteinExistence type="predicted"/>
<dbReference type="Proteomes" id="UP001164459">
    <property type="component" value="Chromosome"/>
</dbReference>
<evidence type="ECO:0000256" key="1">
    <source>
        <dbReference type="SAM" id="MobiDB-lite"/>
    </source>
</evidence>
<name>A0ABY7H8R3_9BACT</name>
<feature type="region of interest" description="Disordered" evidence="1">
    <location>
        <begin position="464"/>
        <end position="483"/>
    </location>
</feature>
<feature type="region of interest" description="Disordered" evidence="1">
    <location>
        <begin position="394"/>
        <end position="432"/>
    </location>
</feature>
<accession>A0ABY7H8R3</accession>
<protein>
    <submittedName>
        <fullName evidence="2">Uncharacterized protein</fullName>
    </submittedName>
</protein>
<evidence type="ECO:0000313" key="3">
    <source>
        <dbReference type="Proteomes" id="UP001164459"/>
    </source>
</evidence>
<feature type="compositionally biased region" description="Polar residues" evidence="1">
    <location>
        <begin position="464"/>
        <end position="477"/>
    </location>
</feature>
<organism evidence="2 3">
    <name type="scientific">Nannocystis punicea</name>
    <dbReference type="NCBI Taxonomy" id="2995304"/>
    <lineage>
        <taxon>Bacteria</taxon>
        <taxon>Pseudomonadati</taxon>
        <taxon>Myxococcota</taxon>
        <taxon>Polyangia</taxon>
        <taxon>Nannocystales</taxon>
        <taxon>Nannocystaceae</taxon>
        <taxon>Nannocystis</taxon>
    </lineage>
</organism>
<evidence type="ECO:0000313" key="2">
    <source>
        <dbReference type="EMBL" id="WAS95661.1"/>
    </source>
</evidence>
<dbReference type="EMBL" id="CP114040">
    <property type="protein sequence ID" value="WAS95661.1"/>
    <property type="molecule type" value="Genomic_DNA"/>
</dbReference>
<gene>
    <name evidence="2" type="ORF">O0S08_05820</name>
</gene>
<feature type="compositionally biased region" description="Polar residues" evidence="1">
    <location>
        <begin position="412"/>
        <end position="424"/>
    </location>
</feature>
<dbReference type="RefSeq" id="WP_269038007.1">
    <property type="nucleotide sequence ID" value="NZ_CP114040.1"/>
</dbReference>
<keyword evidence="3" id="KW-1185">Reference proteome</keyword>
<reference evidence="2" key="1">
    <citation type="submission" date="2022-11" db="EMBL/GenBank/DDBJ databases">
        <title>Minimal conservation of predation-associated metabolite biosynthetic gene clusters underscores biosynthetic potential of Myxococcota including descriptions for ten novel species: Archangium lansinium sp. nov., Myxococcus landrumus sp. nov., Nannocystis bai.</title>
        <authorList>
            <person name="Ahearne A."/>
            <person name="Stevens C."/>
            <person name="Dowd S."/>
        </authorList>
    </citation>
    <scope>NUCLEOTIDE SEQUENCE</scope>
    <source>
        <strain evidence="2">Fl3</strain>
    </source>
</reference>